<feature type="domain" description="LTD" evidence="4">
    <location>
        <begin position="488"/>
        <end position="607"/>
    </location>
</feature>
<dbReference type="InterPro" id="IPR001322">
    <property type="entry name" value="Lamin_tail_dom"/>
</dbReference>
<dbReference type="InterPro" id="IPR013783">
    <property type="entry name" value="Ig-like_fold"/>
</dbReference>
<dbReference type="RefSeq" id="WP_169455082.1">
    <property type="nucleotide sequence ID" value="NZ_CP051774.1"/>
</dbReference>
<gene>
    <name evidence="5" type="ORF">HHL09_13110</name>
</gene>
<sequence length="1872" mass="199165">MKLLSRVVFLATTLATALSAAPVSVGDPSFEGNALGQGGYWYDLSPEWTGSNGPSNGSAFEEYINGFSSTGTDHLGMELGYDVWQDLGVTYQANTRYTLTVGAGNRGGLTQPGNLTQYVLADSTGAIHATGQFNASTLPSQSFGDAPALVFDTPDKPESVGRTIRILLQARGTGRSHFDNIRLDAASLIPPGGAALANGEATAITTTTATLNGAVMDVGDGAPSITLFWGTTNGGVNAANWQHSQTLPGTHTGAFTGNISGLTAGTTYFFSARGTNSAGDSWALAAESFETTPLPPVVSNMAATGIRATGASVGAEVTSGGSEQPAVTLYYGTTDGGAVPGNWTSSVSLGNGTGSLFTDLTGLAASTTYYFRAFAQNSGGSAWAGSSSSFATLAVSLPSVVNRSAEGITGTTASLRGEVTGDGNDAPAVTIFYGTANGGTNPGNWASSVDLSALSGDYSYFVTGLNPTTTYYFRSRAVNAAGTAWAPDTLSFATTPLVPNTAVINEIHYKPADKTSLEEFIELHNPGDTALDLSGWTLSDAVTYTFPGGTTLPAGGYLVVAEKPAVILSKYGKTALGPWTGKLNSTGETIDLRDGAAALKDRVSYGVGFPWPTGSDGGGNSAELIHPGLDNDLGGSWRPSGYVETAPEIFIASEATGWRYKKGSAEASGPVDAWRAVSFNDSTWPEGQAGIGYGDPGVNTSLPDMRNNYRSVYFRKAFTVSSDAIPDQLRLRVRVDDGCVIWINGQEVHRINVDAGQLAYNYLAPQNHENDWEEITIPNTGDLLFGGTNVIAVHAFNTSVGSSDFSMDLELSTFVNDSPQPTPGTVNSVRRAVNLIPPQIRQVAHAPVSPAPGQAVTITARITDPNGVGAVSLSYQTVDPGSYIRLTDAAYATSWTTVPMRDNGSSGDATANDSIYTARIPAATQTNRRLVRYRINFADDQGNAATVPYEDDEQPNFAYYVYSGLPAWQGAFRPGSTTLQSFPSTLLDDLPVYSLIANGSDVINSQYSGGSDAVRFRGTFVYNGVVYDHIEFKNRGEASTYVSGKNKWRFFFNRGRDLPAKSNFGENYSEGWGSFSGDACASPWAAVHRGMAGVEEATSYKVFQLGGVPSPNTHYYHFRVVRGTTETPAAGSSVNDPIGSGDGQYAGDFWGLYLAVEQPDGSFLDERGLPDGSVYKIEDNGGDKKSQGATQPIDSSDWNAFRDAHVYADPTEAWWRANMDMNAYYTFHALSRLTGNVDLRGGFNHYFYHRSTDNRWLPLPWDLDMMFLPRSHWSTNINGTNYPGVIHAHKSLLQNPALALEYRNRARELLDLLASDSTAGGGQIGQLIDEFAQIVNPAGQALTWADADAAMWNLHPRTQGSDGNAGGQTSHRGNFYRTTFYDNRMGGDWIRWLRSPASSGTMEHEDSMVYLRDYATNAWDGGAWSVNNGDQLGYGYQYVASEAADAAIPQKPFVTYAGPAGYPVSDLKFTSSAFADPQGVGTYAKTQWRLAEISGPGVPGYTAGSPRKYEINSIWTSESASAPGSINIPFGITQAGKTYRVRVRHQDSSGRWSSWSAPAQFAATPPPPGQLMHYWNFNGANFLNPSQTIGGATLASVVTSGAEVIQHGAQDQGFAGINARNDDPVGSHLRVNNPLGATLTFALPTTGYENVVVQYETRRSGSGAGIQKVSYTLDGTAFTPFTTILPPDADPTLQVLDFRAVAGVSNNPLFGLRITFVQGSGGIGGNNRFDNVTVEGDQLALVPGTYAHWRSTEFSGPDATNDSISGAEAMPAGDGIANIVRYAHGVGPYAPVHHLLPRIATDGNARVFRFRYDASKTDLVWKVKASDELAGWTQTLFDSTTSTIPPLVDGWLSVELPSSGSKIFARLELSAD</sequence>
<reference evidence="5 6" key="1">
    <citation type="submission" date="2020-04" db="EMBL/GenBank/DDBJ databases">
        <title>Luteolibacter sp. G-1-1-1 isolated from soil.</title>
        <authorList>
            <person name="Dahal R.H."/>
        </authorList>
    </citation>
    <scope>NUCLEOTIDE SEQUENCE [LARGE SCALE GENOMIC DNA]</scope>
    <source>
        <strain evidence="5 6">G-1-1-1</strain>
    </source>
</reference>
<dbReference type="InterPro" id="IPR036116">
    <property type="entry name" value="FN3_sf"/>
</dbReference>
<feature type="compositionally biased region" description="Basic and acidic residues" evidence="1">
    <location>
        <begin position="1176"/>
        <end position="1186"/>
    </location>
</feature>
<dbReference type="InterPro" id="IPR008979">
    <property type="entry name" value="Galactose-bd-like_sf"/>
</dbReference>
<feature type="chain" id="PRO_5032403916" evidence="2">
    <location>
        <begin position="21"/>
        <end position="1872"/>
    </location>
</feature>
<evidence type="ECO:0000256" key="1">
    <source>
        <dbReference type="SAM" id="MobiDB-lite"/>
    </source>
</evidence>
<dbReference type="Gene3D" id="2.60.120.260">
    <property type="entry name" value="Galactose-binding domain-like"/>
    <property type="match status" value="1"/>
</dbReference>
<feature type="region of interest" description="Disordered" evidence="1">
    <location>
        <begin position="1174"/>
        <end position="1194"/>
    </location>
</feature>
<dbReference type="Gene3D" id="2.60.40.1260">
    <property type="entry name" value="Lamin Tail domain"/>
    <property type="match status" value="1"/>
</dbReference>
<dbReference type="Pfam" id="PF00932">
    <property type="entry name" value="LTD"/>
    <property type="match status" value="1"/>
</dbReference>
<feature type="domain" description="Fibronectin type-III" evidence="3">
    <location>
        <begin position="292"/>
        <end position="395"/>
    </location>
</feature>
<dbReference type="KEGG" id="luo:HHL09_13110"/>
<dbReference type="PROSITE" id="PS51841">
    <property type="entry name" value="LTD"/>
    <property type="match status" value="1"/>
</dbReference>
<dbReference type="EMBL" id="CP051774">
    <property type="protein sequence ID" value="QJE96681.1"/>
    <property type="molecule type" value="Genomic_DNA"/>
</dbReference>
<dbReference type="Pfam" id="PF08757">
    <property type="entry name" value="CotH"/>
    <property type="match status" value="1"/>
</dbReference>
<dbReference type="SUPFAM" id="SSF49265">
    <property type="entry name" value="Fibronectin type III"/>
    <property type="match status" value="2"/>
</dbReference>
<dbReference type="InterPro" id="IPR003961">
    <property type="entry name" value="FN3_dom"/>
</dbReference>
<keyword evidence="2" id="KW-0732">Signal</keyword>
<accession>A0A858RJC1</accession>
<dbReference type="SUPFAM" id="SSF74853">
    <property type="entry name" value="Lamin A/C globular tail domain"/>
    <property type="match status" value="1"/>
</dbReference>
<evidence type="ECO:0000259" key="4">
    <source>
        <dbReference type="PROSITE" id="PS51841"/>
    </source>
</evidence>
<protein>
    <submittedName>
        <fullName evidence="5">Uncharacterized protein</fullName>
    </submittedName>
</protein>
<feature type="signal peptide" evidence="2">
    <location>
        <begin position="1"/>
        <end position="20"/>
    </location>
</feature>
<evidence type="ECO:0000259" key="3">
    <source>
        <dbReference type="PROSITE" id="PS50853"/>
    </source>
</evidence>
<feature type="domain" description="Fibronectin type-III" evidence="3">
    <location>
        <begin position="397"/>
        <end position="498"/>
    </location>
</feature>
<name>A0A858RJC1_9BACT</name>
<keyword evidence="6" id="KW-1185">Reference proteome</keyword>
<dbReference type="Pfam" id="PF22825">
    <property type="entry name" value="HpiC1-like"/>
    <property type="match status" value="1"/>
</dbReference>
<dbReference type="SUPFAM" id="SSF49785">
    <property type="entry name" value="Galactose-binding domain-like"/>
    <property type="match status" value="1"/>
</dbReference>
<dbReference type="NCBIfam" id="NF041940">
    <property type="entry name" value="choice_anch_X"/>
    <property type="match status" value="1"/>
</dbReference>
<evidence type="ECO:0000256" key="2">
    <source>
        <dbReference type="SAM" id="SignalP"/>
    </source>
</evidence>
<evidence type="ECO:0000313" key="6">
    <source>
        <dbReference type="Proteomes" id="UP000501812"/>
    </source>
</evidence>
<dbReference type="PROSITE" id="PS50853">
    <property type="entry name" value="FN3"/>
    <property type="match status" value="3"/>
</dbReference>
<dbReference type="Proteomes" id="UP000501812">
    <property type="component" value="Chromosome"/>
</dbReference>
<dbReference type="InterPro" id="IPR054720">
    <property type="entry name" value="HpiC1"/>
</dbReference>
<dbReference type="Gene3D" id="2.60.40.10">
    <property type="entry name" value="Immunoglobulins"/>
    <property type="match status" value="2"/>
</dbReference>
<proteinExistence type="predicted"/>
<dbReference type="InterPro" id="IPR014867">
    <property type="entry name" value="Spore_coat_CotH_CotH2/3/7"/>
</dbReference>
<feature type="domain" description="Fibronectin type-III" evidence="3">
    <location>
        <begin position="1463"/>
        <end position="1567"/>
    </location>
</feature>
<evidence type="ECO:0000313" key="5">
    <source>
        <dbReference type="EMBL" id="QJE96681.1"/>
    </source>
</evidence>
<organism evidence="5 6">
    <name type="scientific">Luteolibacter luteus</name>
    <dbReference type="NCBI Taxonomy" id="2728835"/>
    <lineage>
        <taxon>Bacteria</taxon>
        <taxon>Pseudomonadati</taxon>
        <taxon>Verrucomicrobiota</taxon>
        <taxon>Verrucomicrobiia</taxon>
        <taxon>Verrucomicrobiales</taxon>
        <taxon>Verrucomicrobiaceae</taxon>
        <taxon>Luteolibacter</taxon>
    </lineage>
</organism>
<dbReference type="SMART" id="SM00060">
    <property type="entry name" value="FN3"/>
    <property type="match status" value="3"/>
</dbReference>
<dbReference type="InterPro" id="IPR036415">
    <property type="entry name" value="Lamin_tail_dom_sf"/>
</dbReference>